<dbReference type="AlphaFoldDB" id="A0A8B9ZDY8"/>
<evidence type="ECO:0000313" key="2">
    <source>
        <dbReference type="Proteomes" id="UP000694555"/>
    </source>
</evidence>
<name>A0A8B9ZDY8_9AVES</name>
<dbReference type="Ensembl" id="ENSBJAT00000004693.1">
    <property type="protein sequence ID" value="ENSBJAP00000004565.1"/>
    <property type="gene ID" value="ENSBJAG00000003303.1"/>
</dbReference>
<protein>
    <submittedName>
        <fullName evidence="1">Uncharacterized protein</fullName>
    </submittedName>
</protein>
<proteinExistence type="predicted"/>
<dbReference type="Proteomes" id="UP000694555">
    <property type="component" value="Unplaced"/>
</dbReference>
<sequence length="110" mass="11995">ITINLAQILCKCIFNPLPDVQSPFLPPSRLLGASSDVFHPVPPLKCFSHFPLLSPQQRGIGPLNTHTHTHSHPPYSHLDALSSRSSSRGCTTVAGGSWVFQGRQISWRSG</sequence>
<keyword evidence="2" id="KW-1185">Reference proteome</keyword>
<accession>A0A8B9ZDY8</accession>
<reference evidence="1" key="2">
    <citation type="submission" date="2025-09" db="UniProtKB">
        <authorList>
            <consortium name="Ensembl"/>
        </authorList>
    </citation>
    <scope>IDENTIFICATION</scope>
</reference>
<evidence type="ECO:0000313" key="1">
    <source>
        <dbReference type="Ensembl" id="ENSBJAP00000004565.1"/>
    </source>
</evidence>
<reference evidence="1" key="1">
    <citation type="submission" date="2025-08" db="UniProtKB">
        <authorList>
            <consortium name="Ensembl"/>
        </authorList>
    </citation>
    <scope>IDENTIFICATION</scope>
</reference>
<organism evidence="1 2">
    <name type="scientific">Buteo japonicus</name>
    <dbReference type="NCBI Taxonomy" id="224669"/>
    <lineage>
        <taxon>Eukaryota</taxon>
        <taxon>Metazoa</taxon>
        <taxon>Chordata</taxon>
        <taxon>Craniata</taxon>
        <taxon>Vertebrata</taxon>
        <taxon>Euteleostomi</taxon>
        <taxon>Archelosauria</taxon>
        <taxon>Archosauria</taxon>
        <taxon>Dinosauria</taxon>
        <taxon>Saurischia</taxon>
        <taxon>Theropoda</taxon>
        <taxon>Coelurosauria</taxon>
        <taxon>Aves</taxon>
        <taxon>Neognathae</taxon>
        <taxon>Neoaves</taxon>
        <taxon>Telluraves</taxon>
        <taxon>Accipitrimorphae</taxon>
        <taxon>Accipitriformes</taxon>
        <taxon>Accipitridae</taxon>
        <taxon>Accipitrinae</taxon>
        <taxon>Buteo</taxon>
    </lineage>
</organism>